<feature type="transmembrane region" description="Helical" evidence="11">
    <location>
        <begin position="412"/>
        <end position="434"/>
    </location>
</feature>
<dbReference type="EMBL" id="CP115611">
    <property type="protein sequence ID" value="WBW71761.1"/>
    <property type="molecule type" value="Genomic_DNA"/>
</dbReference>
<dbReference type="FunFam" id="1.20.1560.10:FF:000001">
    <property type="entry name" value="ATP-binding cassette subfamily C member 1"/>
    <property type="match status" value="1"/>
</dbReference>
<dbReference type="InterPro" id="IPR017871">
    <property type="entry name" value="ABC_transporter-like_CS"/>
</dbReference>
<dbReference type="InterPro" id="IPR011527">
    <property type="entry name" value="ABC1_TM_dom"/>
</dbReference>
<dbReference type="Pfam" id="PF00005">
    <property type="entry name" value="ABC_tran"/>
    <property type="match status" value="2"/>
</dbReference>
<evidence type="ECO:0000256" key="5">
    <source>
        <dbReference type="ARBA" id="ARBA00022737"/>
    </source>
</evidence>
<dbReference type="SMART" id="SM00382">
    <property type="entry name" value="AAA"/>
    <property type="match status" value="2"/>
</dbReference>
<dbReference type="KEGG" id="som:SOMG_00193"/>
<evidence type="ECO:0000256" key="6">
    <source>
        <dbReference type="ARBA" id="ARBA00022741"/>
    </source>
</evidence>
<feature type="transmembrane region" description="Helical" evidence="11">
    <location>
        <begin position="540"/>
        <end position="563"/>
    </location>
</feature>
<dbReference type="InterPro" id="IPR003439">
    <property type="entry name" value="ABC_transporter-like_ATP-bd"/>
</dbReference>
<feature type="domain" description="ABC transporter" evidence="12">
    <location>
        <begin position="593"/>
        <end position="821"/>
    </location>
</feature>
<evidence type="ECO:0000256" key="7">
    <source>
        <dbReference type="ARBA" id="ARBA00022840"/>
    </source>
</evidence>
<feature type="transmembrane region" description="Helical" evidence="11">
    <location>
        <begin position="1148"/>
        <end position="1166"/>
    </location>
</feature>
<dbReference type="RefSeq" id="XP_056036004.1">
    <property type="nucleotide sequence ID" value="XM_056178989.1"/>
</dbReference>
<keyword evidence="9 11" id="KW-0472">Membrane</keyword>
<evidence type="ECO:0000256" key="1">
    <source>
        <dbReference type="ARBA" id="ARBA00004128"/>
    </source>
</evidence>
<dbReference type="GO" id="GO:0000329">
    <property type="term" value="C:fungal-type vacuole membrane"/>
    <property type="evidence" value="ECO:0007669"/>
    <property type="project" value="UniProtKB-ARBA"/>
</dbReference>
<feature type="transmembrane region" description="Helical" evidence="11">
    <location>
        <begin position="119"/>
        <end position="138"/>
    </location>
</feature>
<dbReference type="GO" id="GO:0005524">
    <property type="term" value="F:ATP binding"/>
    <property type="evidence" value="ECO:0007669"/>
    <property type="project" value="UniProtKB-KW"/>
</dbReference>
<keyword evidence="15" id="KW-1185">Reference proteome</keyword>
<dbReference type="InterPro" id="IPR027417">
    <property type="entry name" value="P-loop_NTPase"/>
</dbReference>
<evidence type="ECO:0000256" key="11">
    <source>
        <dbReference type="SAM" id="Phobius"/>
    </source>
</evidence>
<gene>
    <name evidence="14" type="primary">abc2</name>
    <name evidence="14" type="ORF">SOMG_00193</name>
</gene>
<keyword evidence="7" id="KW-0067">ATP-binding</keyword>
<organism evidence="14 15">
    <name type="scientific">Schizosaccharomyces osmophilus</name>
    <dbReference type="NCBI Taxonomy" id="2545709"/>
    <lineage>
        <taxon>Eukaryota</taxon>
        <taxon>Fungi</taxon>
        <taxon>Dikarya</taxon>
        <taxon>Ascomycota</taxon>
        <taxon>Taphrinomycotina</taxon>
        <taxon>Schizosaccharomycetes</taxon>
        <taxon>Schizosaccharomycetales</taxon>
        <taxon>Schizosaccharomycetaceae</taxon>
        <taxon>Schizosaccharomyces</taxon>
    </lineage>
</organism>
<name>A0AAF0ATR9_9SCHI</name>
<feature type="transmembrane region" description="Helical" evidence="11">
    <location>
        <begin position="64"/>
        <end position="82"/>
    </location>
</feature>
<feature type="transmembrane region" description="Helical" evidence="11">
    <location>
        <begin position="958"/>
        <end position="985"/>
    </location>
</feature>
<dbReference type="CDD" id="cd03250">
    <property type="entry name" value="ABCC_MRP_domain1"/>
    <property type="match status" value="1"/>
</dbReference>
<evidence type="ECO:0000256" key="4">
    <source>
        <dbReference type="ARBA" id="ARBA00022692"/>
    </source>
</evidence>
<dbReference type="GO" id="GO:0034486">
    <property type="term" value="P:vacuolar transmembrane transport"/>
    <property type="evidence" value="ECO:0007669"/>
    <property type="project" value="UniProtKB-ARBA"/>
</dbReference>
<feature type="transmembrane region" description="Helical" evidence="11">
    <location>
        <begin position="144"/>
        <end position="167"/>
    </location>
</feature>
<evidence type="ECO:0000256" key="3">
    <source>
        <dbReference type="ARBA" id="ARBA00022554"/>
    </source>
</evidence>
<keyword evidence="6" id="KW-0547">Nucleotide-binding</keyword>
<feature type="domain" description="ABC transporter" evidence="12">
    <location>
        <begin position="1238"/>
        <end position="1472"/>
    </location>
</feature>
<proteinExistence type="predicted"/>
<dbReference type="Gene3D" id="1.20.1560.10">
    <property type="entry name" value="ABC transporter type 1, transmembrane domain"/>
    <property type="match status" value="2"/>
</dbReference>
<comment type="subcellular location">
    <subcellularLocation>
        <location evidence="1">Vacuole membrane</location>
        <topology evidence="1">Multi-pass membrane protein</topology>
    </subcellularLocation>
</comment>
<dbReference type="PROSITE" id="PS00211">
    <property type="entry name" value="ABC_TRANSPORTER_1"/>
    <property type="match status" value="1"/>
</dbReference>
<feature type="transmembrane region" description="Helical" evidence="11">
    <location>
        <begin position="914"/>
        <end position="938"/>
    </location>
</feature>
<evidence type="ECO:0000313" key="15">
    <source>
        <dbReference type="Proteomes" id="UP001212411"/>
    </source>
</evidence>
<dbReference type="SUPFAM" id="SSF90123">
    <property type="entry name" value="ABC transporter transmembrane region"/>
    <property type="match status" value="2"/>
</dbReference>
<protein>
    <submittedName>
        <fullName evidence="14">Vacuolar phytochelatin and glutathione S-conjugate ABC family transmembrane transporter Abc2</fullName>
    </submittedName>
</protein>
<dbReference type="FunFam" id="1.20.1560.10:FF:000020">
    <property type="entry name" value="ABC metal ion transporter"/>
    <property type="match status" value="1"/>
</dbReference>
<dbReference type="InterPro" id="IPR003593">
    <property type="entry name" value="AAA+_ATPase"/>
</dbReference>
<evidence type="ECO:0000256" key="2">
    <source>
        <dbReference type="ARBA" id="ARBA00022448"/>
    </source>
</evidence>
<feature type="domain" description="ABC transmembrane type-1" evidence="13">
    <location>
        <begin position="271"/>
        <end position="557"/>
    </location>
</feature>
<keyword evidence="3" id="KW-0926">Vacuole</keyword>
<dbReference type="GeneID" id="80873678"/>
<dbReference type="PANTHER" id="PTHR24223:SF443">
    <property type="entry name" value="MULTIDRUG-RESISTANCE LIKE PROTEIN 1, ISOFORM I"/>
    <property type="match status" value="1"/>
</dbReference>
<dbReference type="InterPro" id="IPR050173">
    <property type="entry name" value="ABC_transporter_C-like"/>
</dbReference>
<feature type="transmembrane region" description="Helical" evidence="11">
    <location>
        <begin position="88"/>
        <end position="107"/>
    </location>
</feature>
<dbReference type="CDD" id="cd18603">
    <property type="entry name" value="ABC_6TM_MRP1_2_3_6_D2_like"/>
    <property type="match status" value="1"/>
</dbReference>
<dbReference type="CDD" id="cd18595">
    <property type="entry name" value="ABC_6TM_MRP1_2_3_6_D1_like"/>
    <property type="match status" value="1"/>
</dbReference>
<feature type="transmembrane region" description="Helical" evidence="11">
    <location>
        <begin position="311"/>
        <end position="332"/>
    </location>
</feature>
<feature type="transmembrane region" description="Helical" evidence="11">
    <location>
        <begin position="1041"/>
        <end position="1069"/>
    </location>
</feature>
<feature type="domain" description="ABC transmembrane type-1" evidence="13">
    <location>
        <begin position="918"/>
        <end position="1201"/>
    </location>
</feature>
<keyword evidence="4 11" id="KW-0812">Transmembrane</keyword>
<dbReference type="GO" id="GO:0016887">
    <property type="term" value="F:ATP hydrolysis activity"/>
    <property type="evidence" value="ECO:0007669"/>
    <property type="project" value="InterPro"/>
</dbReference>
<evidence type="ECO:0000256" key="9">
    <source>
        <dbReference type="ARBA" id="ARBA00023136"/>
    </source>
</evidence>
<evidence type="ECO:0000256" key="8">
    <source>
        <dbReference type="ARBA" id="ARBA00022989"/>
    </source>
</evidence>
<dbReference type="GO" id="GO:0140359">
    <property type="term" value="F:ABC-type transporter activity"/>
    <property type="evidence" value="ECO:0007669"/>
    <property type="project" value="InterPro"/>
</dbReference>
<dbReference type="FunFam" id="3.40.50.300:FF:000997">
    <property type="entry name" value="Multidrug resistance-associated protein 1"/>
    <property type="match status" value="1"/>
</dbReference>
<dbReference type="PROSITE" id="PS50929">
    <property type="entry name" value="ABC_TM1F"/>
    <property type="match status" value="2"/>
</dbReference>
<dbReference type="FunFam" id="3.40.50.300:FF:000565">
    <property type="entry name" value="ABC bile acid transporter"/>
    <property type="match status" value="1"/>
</dbReference>
<dbReference type="Gene3D" id="3.40.50.300">
    <property type="entry name" value="P-loop containing nucleotide triphosphate hydrolases"/>
    <property type="match status" value="2"/>
</dbReference>
<accession>A0AAF0ATR9</accession>
<evidence type="ECO:0000259" key="12">
    <source>
        <dbReference type="PROSITE" id="PS50893"/>
    </source>
</evidence>
<evidence type="ECO:0000313" key="14">
    <source>
        <dbReference type="EMBL" id="WBW71761.1"/>
    </source>
</evidence>
<dbReference type="PROSITE" id="PS50893">
    <property type="entry name" value="ABC_TRANSPORTER_2"/>
    <property type="match status" value="2"/>
</dbReference>
<reference evidence="14 15" key="1">
    <citation type="journal article" date="2023" name="G3 (Bethesda)">
        <title>A high-quality reference genome for the fission yeast Schizosaccharomyces osmophilus.</title>
        <authorList>
            <person name="Jia G.S."/>
            <person name="Zhang W.C."/>
            <person name="Liang Y."/>
            <person name="Liu X.H."/>
            <person name="Rhind N."/>
            <person name="Pidoux A."/>
            <person name="Brysch-Herzberg M."/>
            <person name="Du L.L."/>
        </authorList>
    </citation>
    <scope>NUCLEOTIDE SEQUENCE [LARGE SCALE GENOMIC DNA]</scope>
    <source>
        <strain evidence="14 15">CBS 15793</strain>
    </source>
</reference>
<keyword evidence="2" id="KW-0813">Transport</keyword>
<feature type="transmembrane region" description="Helical" evidence="11">
    <location>
        <begin position="384"/>
        <end position="406"/>
    </location>
</feature>
<dbReference type="Proteomes" id="UP001212411">
    <property type="component" value="Chromosome 1"/>
</dbReference>
<keyword evidence="5" id="KW-0677">Repeat</keyword>
<feature type="transmembrane region" description="Helical" evidence="11">
    <location>
        <begin position="23"/>
        <end position="43"/>
    </location>
</feature>
<keyword evidence="8 11" id="KW-1133">Transmembrane helix</keyword>
<dbReference type="SUPFAM" id="SSF52540">
    <property type="entry name" value="P-loop containing nucleoside triphosphate hydrolases"/>
    <property type="match status" value="2"/>
</dbReference>
<sequence length="1477" mass="166682">MRPKADLSPLLSEKSIIQNDKGYILLMLLWNAPNIFLILCGCIQYTIDVRKRALNVRFNRFWTIRLKVALIMALIWCHLYDAAKTKHYSWNAHSITTFLFALFLHLTEQTTLRVPMASLLLFYAFKCISSLTVLLLKINFSFSSISTFLAVTTFVLSLFALLVEIYVPPSNRVWYPEDAHELEETGLAPSELTYANIFSKLFFSWLSPLMKFGYRNYLSESNVWSLPHGERSEDLVSDFESNWTYYISKKKRSLVLWKVLFLTHWKLIAKLVCLKFVQDTLAFVQPNLIQRIILFVSSYKTSHPQPVAEGLLLAMGMFFTSLFQTVLLQQYLQMTMVLGMRWRSELITSIYRKALRLSSAARQSRSVGDIVNYMSVDTQKVSDLTMFLFITISGPFQIILALGSLYRLLGLSALSGVAVTVLLLPCNVFIANIFKRFQNIQMHNKDSRSRLMTEIINNIRSIKLYAWENIFMQKLFNLRNRKEIRMLKKIGYINTIGNFTWLFAPNLVSSATFATFVILYGESRTLTVDVVFSALTLFNLLQFPLTMLPVIVSSILEASVAVFRIFSFLVSSELDPDAVQVYPAVEEPGSIALEIRDASFSWEERDGRKVETVLQNINLQARKGELTCIVGRVGMGKSSLLEACLGNMYKLSGSVFRCGSVAYAAQQAWILNATIQENILFGLEFDADFYEKTIYACCLVRDFEILADGDQTEVGEKGISLSGGQKARISLARAVYSRADMYLLDDVLSAVDQHVNKELIRNLFGSHGLLKSRCVILATNSLTVLKEASAIYMICRGKIVESGSFAQLSASPDSQLFQLLSDHSMTDSTNLSESQSSLSLAPSGSGYSTDVNSLSRSSSTVSNYPRAVMKKSGRLREKLTDDDLGKVTKQTVETSQKGQVKWQVYWTYIKACSFWLIALYFICIIGGIGMNVGTNVWLKHWSEVNTGAGYNPRAYYYLFIYVLFGLLSCGLVSYSSLVITVHCALRACKALHDAMIRSVLRAPMSFFETTPTGRILNRFSSDVFRVDEVISRVLMSFFRNLFQVIFVVAVICYSAPPFLILIIPLFFLYRYSQVYYTRTSRELKRLDSVTRSPLYAHFQESLGGLSTIRAYNMMDTFVSENDIRIDTNHRFWFLYFCSNRWQGIRVEVIGATVVFSAAFLGILSAIRGNPNSGLVGLSLSYAVLITQSLTFVVRQSVDVETNIVSVERMLEYIALESEAPAIIPDHRPSDEWPYQGAVKFDHYSVRYRPNLPLVLDDINVDVKPREKIGIVGRTGAGKSTLTLALFRMVEPTTGKIILDDVNTSTIGLEDLRSRLAIIPQENQAFEGTLRENLDPKFLHSDAEIWEALESASLKGYVTSLENGLNATITEGGANLSSGQRQLMCLTRALLTPTRVLLLDEATAAVDVETDAIVQRTIRDKFNDRTILTIAHRINTVMDSDRILVLDHGKVVEFGPTKELLEKKDSYFYSLAKESGLI</sequence>
<evidence type="ECO:0000256" key="10">
    <source>
        <dbReference type="SAM" id="MobiDB-lite"/>
    </source>
</evidence>
<dbReference type="InterPro" id="IPR036640">
    <property type="entry name" value="ABC1_TM_sf"/>
</dbReference>
<feature type="region of interest" description="Disordered" evidence="10">
    <location>
        <begin position="828"/>
        <end position="859"/>
    </location>
</feature>
<feature type="transmembrane region" description="Helical" evidence="11">
    <location>
        <begin position="1173"/>
        <end position="1193"/>
    </location>
</feature>
<feature type="transmembrane region" description="Helical" evidence="11">
    <location>
        <begin position="491"/>
        <end position="520"/>
    </location>
</feature>
<dbReference type="Pfam" id="PF00664">
    <property type="entry name" value="ABC_membrane"/>
    <property type="match status" value="2"/>
</dbReference>
<evidence type="ECO:0000259" key="13">
    <source>
        <dbReference type="PROSITE" id="PS50929"/>
    </source>
</evidence>
<dbReference type="CDD" id="cd03244">
    <property type="entry name" value="ABCC_MRP_domain2"/>
    <property type="match status" value="1"/>
</dbReference>
<dbReference type="PANTHER" id="PTHR24223">
    <property type="entry name" value="ATP-BINDING CASSETTE SUB-FAMILY C"/>
    <property type="match status" value="1"/>
</dbReference>